<evidence type="ECO:0000256" key="8">
    <source>
        <dbReference type="ARBA" id="ARBA00022692"/>
    </source>
</evidence>
<dbReference type="SUPFAM" id="SSF57440">
    <property type="entry name" value="Kringle-like"/>
    <property type="match status" value="1"/>
</dbReference>
<dbReference type="EC" id="2.7.10.1" evidence="2"/>
<feature type="transmembrane region" description="Helical" evidence="22">
    <location>
        <begin position="275"/>
        <end position="300"/>
    </location>
</feature>
<keyword evidence="5" id="KW-0597">Phosphoprotein</keyword>
<dbReference type="PROSITE" id="PS50011">
    <property type="entry name" value="PROTEIN_KINASE_DOM"/>
    <property type="match status" value="1"/>
</dbReference>
<keyword evidence="7" id="KW-0808">Transferase</keyword>
<dbReference type="InterPro" id="IPR001245">
    <property type="entry name" value="Ser-Thr/Tyr_kinase_cat_dom"/>
</dbReference>
<evidence type="ECO:0000256" key="1">
    <source>
        <dbReference type="ARBA" id="ARBA00004251"/>
    </source>
</evidence>
<keyword evidence="27" id="KW-1185">Reference proteome</keyword>
<dbReference type="Pfam" id="PF07714">
    <property type="entry name" value="PK_Tyr_Ser-Thr"/>
    <property type="match status" value="1"/>
</dbReference>
<dbReference type="PROSITE" id="PS00109">
    <property type="entry name" value="PROTEIN_KINASE_TYR"/>
    <property type="match status" value="1"/>
</dbReference>
<keyword evidence="17" id="KW-0675">Receptor</keyword>
<dbReference type="PANTHER" id="PTHR24416">
    <property type="entry name" value="TYROSINE-PROTEIN KINASE RECEPTOR"/>
    <property type="match status" value="1"/>
</dbReference>
<keyword evidence="12 21" id="KW-0067">ATP-binding</keyword>
<name>A0AA88XPT5_PINIB</name>
<evidence type="ECO:0000259" key="25">
    <source>
        <dbReference type="PROSITE" id="PS50070"/>
    </source>
</evidence>
<dbReference type="Gene3D" id="3.30.200.20">
    <property type="entry name" value="Phosphorylase Kinase, domain 1"/>
    <property type="match status" value="1"/>
</dbReference>
<evidence type="ECO:0000256" key="18">
    <source>
        <dbReference type="ARBA" id="ARBA00023180"/>
    </source>
</evidence>
<keyword evidence="14 22" id="KW-0472">Membrane</keyword>
<proteinExistence type="predicted"/>
<dbReference type="InterPro" id="IPR018056">
    <property type="entry name" value="Kringle_CS"/>
</dbReference>
<evidence type="ECO:0000256" key="2">
    <source>
        <dbReference type="ARBA" id="ARBA00011902"/>
    </source>
</evidence>
<dbReference type="GO" id="GO:0004714">
    <property type="term" value="F:transmembrane receptor protein tyrosine kinase activity"/>
    <property type="evidence" value="ECO:0007669"/>
    <property type="project" value="UniProtKB-EC"/>
</dbReference>
<dbReference type="PRINTS" id="PR00018">
    <property type="entry name" value="KRINGLE"/>
</dbReference>
<keyword evidence="9" id="KW-0732">Signal</keyword>
<dbReference type="InterPro" id="IPR013806">
    <property type="entry name" value="Kringle-like"/>
</dbReference>
<keyword evidence="13 22" id="KW-1133">Transmembrane helix</keyword>
<dbReference type="PROSITE" id="PS00107">
    <property type="entry name" value="PROTEIN_KINASE_ATP"/>
    <property type="match status" value="1"/>
</dbReference>
<dbReference type="Proteomes" id="UP001186944">
    <property type="component" value="Unassembled WGS sequence"/>
</dbReference>
<dbReference type="GO" id="GO:0043235">
    <property type="term" value="C:receptor complex"/>
    <property type="evidence" value="ECO:0007669"/>
    <property type="project" value="TreeGrafter"/>
</dbReference>
<dbReference type="InterPro" id="IPR020067">
    <property type="entry name" value="Frizzled_dom"/>
</dbReference>
<evidence type="ECO:0000256" key="10">
    <source>
        <dbReference type="ARBA" id="ARBA00022741"/>
    </source>
</evidence>
<keyword evidence="4" id="KW-1003">Cell membrane</keyword>
<comment type="subcellular location">
    <subcellularLocation>
        <location evidence="1">Cell membrane</location>
        <topology evidence="1">Single-pass type I membrane protein</topology>
    </subcellularLocation>
</comment>
<evidence type="ECO:0000256" key="6">
    <source>
        <dbReference type="ARBA" id="ARBA00022572"/>
    </source>
</evidence>
<dbReference type="PROSITE" id="PS50070">
    <property type="entry name" value="KRINGLE_2"/>
    <property type="match status" value="1"/>
</dbReference>
<organism evidence="26 27">
    <name type="scientific">Pinctada imbricata</name>
    <name type="common">Atlantic pearl-oyster</name>
    <name type="synonym">Pinctada martensii</name>
    <dbReference type="NCBI Taxonomy" id="66713"/>
    <lineage>
        <taxon>Eukaryota</taxon>
        <taxon>Metazoa</taxon>
        <taxon>Spiralia</taxon>
        <taxon>Lophotrochozoa</taxon>
        <taxon>Mollusca</taxon>
        <taxon>Bivalvia</taxon>
        <taxon>Autobranchia</taxon>
        <taxon>Pteriomorphia</taxon>
        <taxon>Pterioida</taxon>
        <taxon>Pterioidea</taxon>
        <taxon>Pteriidae</taxon>
        <taxon>Pinctada</taxon>
    </lineage>
</organism>
<evidence type="ECO:0000256" key="19">
    <source>
        <dbReference type="ARBA" id="ARBA00051243"/>
    </source>
</evidence>
<keyword evidence="6 20" id="KW-0420">Kringle</keyword>
<dbReference type="AlphaFoldDB" id="A0AA88XPT5"/>
<dbReference type="InterPro" id="IPR050122">
    <property type="entry name" value="RTK"/>
</dbReference>
<evidence type="ECO:0000256" key="12">
    <source>
        <dbReference type="ARBA" id="ARBA00022840"/>
    </source>
</evidence>
<dbReference type="CDD" id="cd00108">
    <property type="entry name" value="KR"/>
    <property type="match status" value="1"/>
</dbReference>
<evidence type="ECO:0000256" key="3">
    <source>
        <dbReference type="ARBA" id="ARBA00022473"/>
    </source>
</evidence>
<feature type="domain" description="Protein kinase" evidence="23">
    <location>
        <begin position="355"/>
        <end position="631"/>
    </location>
</feature>
<keyword evidence="15" id="KW-0829">Tyrosine-protein kinase</keyword>
<dbReference type="PRINTS" id="PR00109">
    <property type="entry name" value="TYRKINASE"/>
</dbReference>
<evidence type="ECO:0000256" key="11">
    <source>
        <dbReference type="ARBA" id="ARBA00022777"/>
    </source>
</evidence>
<evidence type="ECO:0000256" key="15">
    <source>
        <dbReference type="ARBA" id="ARBA00023137"/>
    </source>
</evidence>
<reference evidence="26" key="1">
    <citation type="submission" date="2019-08" db="EMBL/GenBank/DDBJ databases">
        <title>The improved chromosome-level genome for the pearl oyster Pinctada fucata martensii using PacBio sequencing and Hi-C.</title>
        <authorList>
            <person name="Zheng Z."/>
        </authorList>
    </citation>
    <scope>NUCLEOTIDE SEQUENCE</scope>
    <source>
        <strain evidence="26">ZZ-2019</strain>
        <tissue evidence="26">Adductor muscle</tissue>
    </source>
</reference>
<sequence>MQEKGAEFAQQAMKSAVMDIRILPFGICAPYNGSICSKILGQRVVYYNTSYSNPAQEQEIMVRHLLDRINSATIMESHCGVPALKIFCHQAYPGCEEVKGQNDYNVKIKPLCRESCLAVKDLLCFNQWIEVANRINLRNPAHHYHLPDCAALPSKTDNDTQCTDANLFYRDASLVSNDCYKGTGQWYNGMVNVTRSGLTCQAWASQTPHVHNRPPGVFPSLEGAENYCRNPGSEEDRPWCYTTHSLTRWDFCEIKPCATAVNPVMQEPVEKSVGVIAKVIIAVVSIVGVFVVALIACLCYQIIKQRRNVRYNTTPQDDIDIDIDKLPTNISYHRVTDSTKMNPKLECLEYPRNDIVYIRDIGQGAFGRVFKAKAPNLKNKGEDVMIAVKMLKEDATEDLQLDFEREASLMADFEHPNIVKLVGICAIGKPMCLLFEFMNKGDLNEFLRLNSSENYIIRRHSIDIYSERIPTITTKDQLFMALQVACGMVYLSERGFVHRDLATRNCLVGDALTVKIADFGLARSVHSLDYYRGSEHDAIPIRWMPPESILYNKFTVESDVWSFGVLLWEIFSFALQPYYGLTHEEVVQFIKDGKVLACPEKTPKQIYDLMKLCWSRKPSHRPCFQMLHKTLVSIHSDYPKHRIMSEAVL</sequence>
<feature type="binding site" evidence="21">
    <location>
        <position position="389"/>
    </location>
    <ligand>
        <name>ATP</name>
        <dbReference type="ChEBI" id="CHEBI:30616"/>
    </ligand>
</feature>
<evidence type="ECO:0000256" key="21">
    <source>
        <dbReference type="PROSITE-ProRule" id="PRU10141"/>
    </source>
</evidence>
<evidence type="ECO:0000313" key="27">
    <source>
        <dbReference type="Proteomes" id="UP001186944"/>
    </source>
</evidence>
<evidence type="ECO:0000256" key="16">
    <source>
        <dbReference type="ARBA" id="ARBA00023157"/>
    </source>
</evidence>
<keyword evidence="18" id="KW-0325">Glycoprotein</keyword>
<dbReference type="GO" id="GO:0007169">
    <property type="term" value="P:cell surface receptor protein tyrosine kinase signaling pathway"/>
    <property type="evidence" value="ECO:0007669"/>
    <property type="project" value="TreeGrafter"/>
</dbReference>
<dbReference type="FunFam" id="1.10.510.10:FF:000554">
    <property type="entry name" value="Predicted protein"/>
    <property type="match status" value="1"/>
</dbReference>
<evidence type="ECO:0000256" key="20">
    <source>
        <dbReference type="PROSITE-ProRule" id="PRU00121"/>
    </source>
</evidence>
<dbReference type="FunFam" id="3.30.200.20:FF:000159">
    <property type="entry name" value="muscle, skeletal receptor tyrosine-protein kinase"/>
    <property type="match status" value="1"/>
</dbReference>
<evidence type="ECO:0000256" key="9">
    <source>
        <dbReference type="ARBA" id="ARBA00022729"/>
    </source>
</evidence>
<evidence type="ECO:0000256" key="4">
    <source>
        <dbReference type="ARBA" id="ARBA00022475"/>
    </source>
</evidence>
<dbReference type="InterPro" id="IPR008266">
    <property type="entry name" value="Tyr_kinase_AS"/>
</dbReference>
<dbReference type="InterPro" id="IPR020635">
    <property type="entry name" value="Tyr_kinase_cat_dom"/>
</dbReference>
<feature type="domain" description="Kringle" evidence="25">
    <location>
        <begin position="178"/>
        <end position="257"/>
    </location>
</feature>
<dbReference type="PROSITE" id="PS00021">
    <property type="entry name" value="KRINGLE_1"/>
    <property type="match status" value="1"/>
</dbReference>
<keyword evidence="3" id="KW-0217">Developmental protein</keyword>
<evidence type="ECO:0000256" key="14">
    <source>
        <dbReference type="ARBA" id="ARBA00023136"/>
    </source>
</evidence>
<dbReference type="Pfam" id="PF01392">
    <property type="entry name" value="Fz"/>
    <property type="match status" value="1"/>
</dbReference>
<dbReference type="GO" id="GO:0005524">
    <property type="term" value="F:ATP binding"/>
    <property type="evidence" value="ECO:0007669"/>
    <property type="project" value="UniProtKB-UniRule"/>
</dbReference>
<dbReference type="InterPro" id="IPR000001">
    <property type="entry name" value="Kringle"/>
</dbReference>
<dbReference type="PROSITE" id="PS50038">
    <property type="entry name" value="FZ"/>
    <property type="match status" value="1"/>
</dbReference>
<dbReference type="Gene3D" id="1.10.2000.10">
    <property type="entry name" value="Frizzled cysteine-rich domain"/>
    <property type="match status" value="1"/>
</dbReference>
<dbReference type="Gene3D" id="2.40.20.10">
    <property type="entry name" value="Plasminogen Kringle 4"/>
    <property type="match status" value="1"/>
</dbReference>
<evidence type="ECO:0000256" key="22">
    <source>
        <dbReference type="SAM" id="Phobius"/>
    </source>
</evidence>
<feature type="domain" description="FZ" evidence="24">
    <location>
        <begin position="23"/>
        <end position="165"/>
    </location>
</feature>
<evidence type="ECO:0000256" key="7">
    <source>
        <dbReference type="ARBA" id="ARBA00022679"/>
    </source>
</evidence>
<keyword evidence="10 21" id="KW-0547">Nucleotide-binding</keyword>
<evidence type="ECO:0000256" key="5">
    <source>
        <dbReference type="ARBA" id="ARBA00022553"/>
    </source>
</evidence>
<dbReference type="PANTHER" id="PTHR24416:SF317">
    <property type="entry name" value="MUSCLE, SKELETAL RECEPTOR TYROSINE-PROTEIN KINASE"/>
    <property type="match status" value="1"/>
</dbReference>
<dbReference type="SMART" id="SM00130">
    <property type="entry name" value="KR"/>
    <property type="match status" value="1"/>
</dbReference>
<gene>
    <name evidence="26" type="ORF">FSP39_003595</name>
</gene>
<dbReference type="InterPro" id="IPR000719">
    <property type="entry name" value="Prot_kinase_dom"/>
</dbReference>
<evidence type="ECO:0000256" key="13">
    <source>
        <dbReference type="ARBA" id="ARBA00022989"/>
    </source>
</evidence>
<dbReference type="InterPro" id="IPR017441">
    <property type="entry name" value="Protein_kinase_ATP_BS"/>
</dbReference>
<dbReference type="SMART" id="SM00219">
    <property type="entry name" value="TyrKc"/>
    <property type="match status" value="1"/>
</dbReference>
<comment type="caution">
    <text evidence="20">Lacks conserved residue(s) required for the propagation of feature annotation.</text>
</comment>
<dbReference type="InterPro" id="IPR038178">
    <property type="entry name" value="Kringle_sf"/>
</dbReference>
<dbReference type="Pfam" id="PF00051">
    <property type="entry name" value="Kringle"/>
    <property type="match status" value="1"/>
</dbReference>
<evidence type="ECO:0000259" key="24">
    <source>
        <dbReference type="PROSITE" id="PS50038"/>
    </source>
</evidence>
<comment type="caution">
    <text evidence="26">The sequence shown here is derived from an EMBL/GenBank/DDBJ whole genome shotgun (WGS) entry which is preliminary data.</text>
</comment>
<dbReference type="GO" id="GO:0017147">
    <property type="term" value="F:Wnt-protein binding"/>
    <property type="evidence" value="ECO:0007669"/>
    <property type="project" value="TreeGrafter"/>
</dbReference>
<accession>A0AA88XPT5</accession>
<evidence type="ECO:0000256" key="17">
    <source>
        <dbReference type="ARBA" id="ARBA00023170"/>
    </source>
</evidence>
<dbReference type="InterPro" id="IPR036790">
    <property type="entry name" value="Frizzled_dom_sf"/>
</dbReference>
<keyword evidence="8 22" id="KW-0812">Transmembrane</keyword>
<protein>
    <recommendedName>
        <fullName evidence="2">receptor protein-tyrosine kinase</fullName>
        <ecNumber evidence="2">2.7.10.1</ecNumber>
    </recommendedName>
</protein>
<dbReference type="GO" id="GO:0005886">
    <property type="term" value="C:plasma membrane"/>
    <property type="evidence" value="ECO:0007669"/>
    <property type="project" value="UniProtKB-SubCell"/>
</dbReference>
<dbReference type="InterPro" id="IPR011009">
    <property type="entry name" value="Kinase-like_dom_sf"/>
</dbReference>
<comment type="catalytic activity">
    <reaction evidence="19">
        <text>L-tyrosyl-[protein] + ATP = O-phospho-L-tyrosyl-[protein] + ADP + H(+)</text>
        <dbReference type="Rhea" id="RHEA:10596"/>
        <dbReference type="Rhea" id="RHEA-COMP:10136"/>
        <dbReference type="Rhea" id="RHEA-COMP:20101"/>
        <dbReference type="ChEBI" id="CHEBI:15378"/>
        <dbReference type="ChEBI" id="CHEBI:30616"/>
        <dbReference type="ChEBI" id="CHEBI:46858"/>
        <dbReference type="ChEBI" id="CHEBI:61978"/>
        <dbReference type="ChEBI" id="CHEBI:456216"/>
        <dbReference type="EC" id="2.7.10.1"/>
    </reaction>
</comment>
<keyword evidence="16" id="KW-1015">Disulfide bond</keyword>
<keyword evidence="11" id="KW-0418">Kinase</keyword>
<dbReference type="EMBL" id="VSWD01000010">
    <property type="protein sequence ID" value="KAK3089438.1"/>
    <property type="molecule type" value="Genomic_DNA"/>
</dbReference>
<dbReference type="SUPFAM" id="SSF56112">
    <property type="entry name" value="Protein kinase-like (PK-like)"/>
    <property type="match status" value="1"/>
</dbReference>
<dbReference type="Gene3D" id="1.10.510.10">
    <property type="entry name" value="Transferase(Phosphotransferase) domain 1"/>
    <property type="match status" value="1"/>
</dbReference>
<evidence type="ECO:0000313" key="26">
    <source>
        <dbReference type="EMBL" id="KAK3089438.1"/>
    </source>
</evidence>
<evidence type="ECO:0000259" key="23">
    <source>
        <dbReference type="PROSITE" id="PS50011"/>
    </source>
</evidence>